<dbReference type="InterPro" id="IPR037523">
    <property type="entry name" value="VOC_core"/>
</dbReference>
<dbReference type="PANTHER" id="PTHR35908">
    <property type="entry name" value="HYPOTHETICAL FUSION PROTEIN"/>
    <property type="match status" value="1"/>
</dbReference>
<dbReference type="SUPFAM" id="SSF54593">
    <property type="entry name" value="Glyoxalase/Bleomycin resistance protein/Dihydroxybiphenyl dioxygenase"/>
    <property type="match status" value="1"/>
</dbReference>
<evidence type="ECO:0000313" key="3">
    <source>
        <dbReference type="Proteomes" id="UP000565711"/>
    </source>
</evidence>
<protein>
    <submittedName>
        <fullName evidence="2">VOC family protein</fullName>
    </submittedName>
</protein>
<dbReference type="Proteomes" id="UP000565711">
    <property type="component" value="Unassembled WGS sequence"/>
</dbReference>
<gene>
    <name evidence="2" type="ORF">HGA08_17585</name>
</gene>
<organism evidence="2 3">
    <name type="scientific">Nocardia vermiculata</name>
    <dbReference type="NCBI Taxonomy" id="257274"/>
    <lineage>
        <taxon>Bacteria</taxon>
        <taxon>Bacillati</taxon>
        <taxon>Actinomycetota</taxon>
        <taxon>Actinomycetes</taxon>
        <taxon>Mycobacteriales</taxon>
        <taxon>Nocardiaceae</taxon>
        <taxon>Nocardia</taxon>
    </lineage>
</organism>
<dbReference type="PANTHER" id="PTHR35908:SF1">
    <property type="entry name" value="CONSERVED PROTEIN"/>
    <property type="match status" value="1"/>
</dbReference>
<feature type="domain" description="VOC" evidence="1">
    <location>
        <begin position="4"/>
        <end position="115"/>
    </location>
</feature>
<accession>A0A846XY58</accession>
<dbReference type="InterPro" id="IPR041581">
    <property type="entry name" value="Glyoxalase_6"/>
</dbReference>
<evidence type="ECO:0000259" key="1">
    <source>
        <dbReference type="PROSITE" id="PS51819"/>
    </source>
</evidence>
<proteinExistence type="predicted"/>
<dbReference type="Pfam" id="PF18029">
    <property type="entry name" value="Glyoxalase_6"/>
    <property type="match status" value="1"/>
</dbReference>
<dbReference type="EMBL" id="JAAXOP010000009">
    <property type="protein sequence ID" value="NKY52033.1"/>
    <property type="molecule type" value="Genomic_DNA"/>
</dbReference>
<dbReference type="InterPro" id="IPR029068">
    <property type="entry name" value="Glyas_Bleomycin-R_OHBP_Dase"/>
</dbReference>
<dbReference type="CDD" id="cd06587">
    <property type="entry name" value="VOC"/>
    <property type="match status" value="1"/>
</dbReference>
<comment type="caution">
    <text evidence="2">The sequence shown here is derived from an EMBL/GenBank/DDBJ whole genome shotgun (WGS) entry which is preliminary data.</text>
</comment>
<keyword evidence="3" id="KW-1185">Reference proteome</keyword>
<dbReference type="RefSeq" id="WP_067871145.1">
    <property type="nucleotide sequence ID" value="NZ_JAAXOP010000009.1"/>
</dbReference>
<reference evidence="2 3" key="1">
    <citation type="submission" date="2020-04" db="EMBL/GenBank/DDBJ databases">
        <title>MicrobeNet Type strains.</title>
        <authorList>
            <person name="Nicholson A.C."/>
        </authorList>
    </citation>
    <scope>NUCLEOTIDE SEQUENCE [LARGE SCALE GENOMIC DNA]</scope>
    <source>
        <strain evidence="2 3">JCM 12354</strain>
    </source>
</reference>
<dbReference type="PROSITE" id="PS51819">
    <property type="entry name" value="VOC"/>
    <property type="match status" value="1"/>
</dbReference>
<evidence type="ECO:0000313" key="2">
    <source>
        <dbReference type="EMBL" id="NKY52033.1"/>
    </source>
</evidence>
<dbReference type="Gene3D" id="3.10.180.10">
    <property type="entry name" value="2,3-Dihydroxybiphenyl 1,2-Dioxygenase, domain 1"/>
    <property type="match status" value="1"/>
</dbReference>
<sequence length="117" mass="12873">MTLRIEMVTIDCEDPRRLAEFWAPALELDVLADYGGEFVLLGRPGESPNVGLQKVPEPRVGKNRVHFDLHGEPRAAAAERMVGLGAKILTEHTMPGLAWIVLADPEGNEFCIGEHTD</sequence>
<name>A0A846XY58_9NOCA</name>
<dbReference type="AlphaFoldDB" id="A0A846XY58"/>